<protein>
    <submittedName>
        <fullName evidence="3">Phospholipid/cholesterol/gamma-HCH transport system substrate-binding protein</fullName>
    </submittedName>
</protein>
<dbReference type="RefSeq" id="WP_092912035.1">
    <property type="nucleotide sequence ID" value="NZ_FOXB01000012.1"/>
</dbReference>
<dbReference type="EMBL" id="FOXB01000012">
    <property type="protein sequence ID" value="SFP26378.1"/>
    <property type="molecule type" value="Genomic_DNA"/>
</dbReference>
<dbReference type="AlphaFoldDB" id="A0A1I5NX39"/>
<dbReference type="Pfam" id="PF02470">
    <property type="entry name" value="MlaD"/>
    <property type="match status" value="1"/>
</dbReference>
<dbReference type="PANTHER" id="PTHR36698">
    <property type="entry name" value="BLL5892 PROTEIN"/>
    <property type="match status" value="1"/>
</dbReference>
<reference evidence="3 4" key="1">
    <citation type="submission" date="2016-10" db="EMBL/GenBank/DDBJ databases">
        <authorList>
            <person name="de Groot N.N."/>
        </authorList>
    </citation>
    <scope>NUCLEOTIDE SEQUENCE [LARGE SCALE GENOMIC DNA]</scope>
    <source>
        <strain evidence="3 4">EP1-55-1</strain>
    </source>
</reference>
<accession>A0A1I5NX39</accession>
<name>A0A1I5NX39_9BACT</name>
<keyword evidence="1" id="KW-0812">Transmembrane</keyword>
<evidence type="ECO:0000256" key="1">
    <source>
        <dbReference type="SAM" id="Phobius"/>
    </source>
</evidence>
<keyword evidence="4" id="KW-1185">Reference proteome</keyword>
<evidence type="ECO:0000313" key="3">
    <source>
        <dbReference type="EMBL" id="SFP26378.1"/>
    </source>
</evidence>
<dbReference type="Proteomes" id="UP000199227">
    <property type="component" value="Unassembled WGS sequence"/>
</dbReference>
<evidence type="ECO:0000259" key="2">
    <source>
        <dbReference type="Pfam" id="PF02470"/>
    </source>
</evidence>
<dbReference type="InterPro" id="IPR003399">
    <property type="entry name" value="Mce/MlaD"/>
</dbReference>
<gene>
    <name evidence="3" type="ORF">SAMN05216234_11262</name>
</gene>
<dbReference type="STRING" id="223786.SAMN05216234_11262"/>
<dbReference type="PANTHER" id="PTHR36698:SF2">
    <property type="entry name" value="MCE_MLAD DOMAIN-CONTAINING PROTEIN"/>
    <property type="match status" value="1"/>
</dbReference>
<dbReference type="OrthoDB" id="5372112at2"/>
<feature type="transmembrane region" description="Helical" evidence="1">
    <location>
        <begin position="7"/>
        <end position="28"/>
    </location>
</feature>
<keyword evidence="1" id="KW-1133">Transmembrane helix</keyword>
<keyword evidence="1" id="KW-0472">Membrane</keyword>
<sequence length="322" mass="36069">MESRPNYNIVGAFVLILGIGAIFFALWMGNINTQQAYNYYYTYMEESVAGLPPDGTVKYMGVDIGKVKEIYIDQEDQTRIRLKLQLPKDFRVREGMYTTLKFAGITGITYIEIVGGQKDAPVIKANEKDIPIIPSKPSALAQIGTSITDVTTGFTKAISRINRVLSDKNIEHINNTLEQLDSSSKALTKLLSSKNLENIETILNNLAKLSKESSKLIETIESIKSTSQIIGYEGNKTMYSIKESADAFKIFSNKFRERIEAGDYDIRQILKPTIEELNTLLQSTQTLIYQLQEDAQMLKESPSNLLFKEAEPLIGPGEGDKK</sequence>
<proteinExistence type="predicted"/>
<evidence type="ECO:0000313" key="4">
    <source>
        <dbReference type="Proteomes" id="UP000199227"/>
    </source>
</evidence>
<organism evidence="3 4">
    <name type="scientific">Hydrogenimonas thermophila</name>
    <dbReference type="NCBI Taxonomy" id="223786"/>
    <lineage>
        <taxon>Bacteria</taxon>
        <taxon>Pseudomonadati</taxon>
        <taxon>Campylobacterota</taxon>
        <taxon>Epsilonproteobacteria</taxon>
        <taxon>Campylobacterales</taxon>
        <taxon>Hydrogenimonadaceae</taxon>
        <taxon>Hydrogenimonas</taxon>
    </lineage>
</organism>
<feature type="domain" description="Mce/MlaD" evidence="2">
    <location>
        <begin position="39"/>
        <end position="115"/>
    </location>
</feature>